<name>A0ACB9EWA1_9ASTR</name>
<proteinExistence type="predicted"/>
<keyword evidence="2" id="KW-1185">Reference proteome</keyword>
<evidence type="ECO:0000313" key="1">
    <source>
        <dbReference type="EMBL" id="KAI3762981.1"/>
    </source>
</evidence>
<accession>A0ACB9EWA1</accession>
<reference evidence="1 2" key="2">
    <citation type="journal article" date="2022" name="Mol. Ecol. Resour.">
        <title>The genomes of chicory, endive, great burdock and yacon provide insights into Asteraceae paleo-polyploidization history and plant inulin production.</title>
        <authorList>
            <person name="Fan W."/>
            <person name="Wang S."/>
            <person name="Wang H."/>
            <person name="Wang A."/>
            <person name="Jiang F."/>
            <person name="Liu H."/>
            <person name="Zhao H."/>
            <person name="Xu D."/>
            <person name="Zhang Y."/>
        </authorList>
    </citation>
    <scope>NUCLEOTIDE SEQUENCE [LARGE SCALE GENOMIC DNA]</scope>
    <source>
        <strain evidence="2">cv. Yunnan</strain>
        <tissue evidence="1">Leaves</tissue>
    </source>
</reference>
<dbReference type="EMBL" id="CM042034">
    <property type="protein sequence ID" value="KAI3762981.1"/>
    <property type="molecule type" value="Genomic_DNA"/>
</dbReference>
<protein>
    <submittedName>
        <fullName evidence="1">Uncharacterized protein</fullName>
    </submittedName>
</protein>
<sequence length="141" mass="15816">MNTEMEQYQEITRRLDSHDQTIKSKQINIWVLMEGAKFLVNKEQSSSSVDCLYSEGDTSDLKSDEEEGTFVSPPLSNLENQTPDKVAADQPMPIIALASAFAINASSNHHMDQIMVAEPVLRNVEAIKQFMRSCRKNPNAV</sequence>
<gene>
    <name evidence="1" type="ORF">L1987_53426</name>
</gene>
<comment type="caution">
    <text evidence="1">The sequence shown here is derived from an EMBL/GenBank/DDBJ whole genome shotgun (WGS) entry which is preliminary data.</text>
</comment>
<reference evidence="2" key="1">
    <citation type="journal article" date="2022" name="Mol. Ecol. Resour.">
        <title>The genomes of chicory, endive, great burdock and yacon provide insights into Asteraceae palaeo-polyploidization history and plant inulin production.</title>
        <authorList>
            <person name="Fan W."/>
            <person name="Wang S."/>
            <person name="Wang H."/>
            <person name="Wang A."/>
            <person name="Jiang F."/>
            <person name="Liu H."/>
            <person name="Zhao H."/>
            <person name="Xu D."/>
            <person name="Zhang Y."/>
        </authorList>
    </citation>
    <scope>NUCLEOTIDE SEQUENCE [LARGE SCALE GENOMIC DNA]</scope>
    <source>
        <strain evidence="2">cv. Yunnan</strain>
    </source>
</reference>
<evidence type="ECO:0000313" key="2">
    <source>
        <dbReference type="Proteomes" id="UP001056120"/>
    </source>
</evidence>
<dbReference type="Proteomes" id="UP001056120">
    <property type="component" value="Linkage Group LG17"/>
</dbReference>
<organism evidence="1 2">
    <name type="scientific">Smallanthus sonchifolius</name>
    <dbReference type="NCBI Taxonomy" id="185202"/>
    <lineage>
        <taxon>Eukaryota</taxon>
        <taxon>Viridiplantae</taxon>
        <taxon>Streptophyta</taxon>
        <taxon>Embryophyta</taxon>
        <taxon>Tracheophyta</taxon>
        <taxon>Spermatophyta</taxon>
        <taxon>Magnoliopsida</taxon>
        <taxon>eudicotyledons</taxon>
        <taxon>Gunneridae</taxon>
        <taxon>Pentapetalae</taxon>
        <taxon>asterids</taxon>
        <taxon>campanulids</taxon>
        <taxon>Asterales</taxon>
        <taxon>Asteraceae</taxon>
        <taxon>Asteroideae</taxon>
        <taxon>Heliantheae alliance</taxon>
        <taxon>Millerieae</taxon>
        <taxon>Smallanthus</taxon>
    </lineage>
</organism>